<evidence type="ECO:0000313" key="11">
    <source>
        <dbReference type="EMBL" id="RMY98110.1"/>
    </source>
</evidence>
<dbReference type="EMBL" id="QWIO01000388">
    <property type="protein sequence ID" value="RMY98110.1"/>
    <property type="molecule type" value="Genomic_DNA"/>
</dbReference>
<dbReference type="InterPro" id="IPR001901">
    <property type="entry name" value="Translocase_SecE/Sec61-g"/>
</dbReference>
<evidence type="ECO:0000256" key="1">
    <source>
        <dbReference type="ARBA" id="ARBA00004389"/>
    </source>
</evidence>
<protein>
    <recommendedName>
        <fullName evidence="13">Protein translocase SEC61 complex gamma subunit, archaeal and eukaryotic</fullName>
    </recommendedName>
</protein>
<dbReference type="Pfam" id="PF00584">
    <property type="entry name" value="SecE"/>
    <property type="match status" value="1"/>
</dbReference>
<gene>
    <name evidence="11" type="ORF">D0864_04503</name>
</gene>
<evidence type="ECO:0000256" key="5">
    <source>
        <dbReference type="ARBA" id="ARBA00022824"/>
    </source>
</evidence>
<dbReference type="Gene3D" id="1.20.5.820">
    <property type="entry name" value="Preprotein translocase SecE subunit"/>
    <property type="match status" value="1"/>
</dbReference>
<evidence type="ECO:0000256" key="2">
    <source>
        <dbReference type="ARBA" id="ARBA00008274"/>
    </source>
</evidence>
<proteinExistence type="inferred from homology"/>
<dbReference type="GO" id="GO:0005789">
    <property type="term" value="C:endoplasmic reticulum membrane"/>
    <property type="evidence" value="ECO:0007669"/>
    <property type="project" value="UniProtKB-SubCell"/>
</dbReference>
<evidence type="ECO:0000256" key="10">
    <source>
        <dbReference type="SAM" id="Phobius"/>
    </source>
</evidence>
<keyword evidence="6" id="KW-0653">Protein transport</keyword>
<dbReference type="GO" id="GO:0006605">
    <property type="term" value="P:protein targeting"/>
    <property type="evidence" value="ECO:0007669"/>
    <property type="project" value="InterPro"/>
</dbReference>
<keyword evidence="5" id="KW-0256">Endoplasmic reticulum</keyword>
<evidence type="ECO:0000256" key="7">
    <source>
        <dbReference type="ARBA" id="ARBA00022989"/>
    </source>
</evidence>
<keyword evidence="3" id="KW-0813">Transport</keyword>
<evidence type="ECO:0000256" key="8">
    <source>
        <dbReference type="ARBA" id="ARBA00023010"/>
    </source>
</evidence>
<keyword evidence="8" id="KW-0811">Translocation</keyword>
<dbReference type="PANTHER" id="PTHR12309">
    <property type="entry name" value="SEC61 GAMMA SUBUNIT"/>
    <property type="match status" value="1"/>
</dbReference>
<dbReference type="GO" id="GO:0008320">
    <property type="term" value="F:protein transmembrane transporter activity"/>
    <property type="evidence" value="ECO:0007669"/>
    <property type="project" value="InterPro"/>
</dbReference>
<organism evidence="11 12">
    <name type="scientific">Hortaea werneckii</name>
    <name type="common">Black yeast</name>
    <name type="synonym">Cladosporium werneckii</name>
    <dbReference type="NCBI Taxonomy" id="91943"/>
    <lineage>
        <taxon>Eukaryota</taxon>
        <taxon>Fungi</taxon>
        <taxon>Dikarya</taxon>
        <taxon>Ascomycota</taxon>
        <taxon>Pezizomycotina</taxon>
        <taxon>Dothideomycetes</taxon>
        <taxon>Dothideomycetidae</taxon>
        <taxon>Mycosphaerellales</taxon>
        <taxon>Teratosphaeriaceae</taxon>
        <taxon>Hortaea</taxon>
    </lineage>
</organism>
<comment type="subcellular location">
    <subcellularLocation>
        <location evidence="1">Endoplasmic reticulum membrane</location>
        <topology evidence="1">Single-pass membrane protein</topology>
    </subcellularLocation>
</comment>
<evidence type="ECO:0000256" key="3">
    <source>
        <dbReference type="ARBA" id="ARBA00022448"/>
    </source>
</evidence>
<comment type="similarity">
    <text evidence="2">Belongs to the SecE/SEC61-gamma family.</text>
</comment>
<evidence type="ECO:0000256" key="4">
    <source>
        <dbReference type="ARBA" id="ARBA00022692"/>
    </source>
</evidence>
<comment type="caution">
    <text evidence="11">The sequence shown here is derived from an EMBL/GenBank/DDBJ whole genome shotgun (WGS) entry which is preliminary data.</text>
</comment>
<dbReference type="AlphaFoldDB" id="A0A3M7GAB7"/>
<dbReference type="Proteomes" id="UP000269539">
    <property type="component" value="Unassembled WGS sequence"/>
</dbReference>
<dbReference type="HAMAP" id="MF_00422">
    <property type="entry name" value="SecE"/>
    <property type="match status" value="1"/>
</dbReference>
<feature type="transmembrane region" description="Helical" evidence="10">
    <location>
        <begin position="36"/>
        <end position="54"/>
    </location>
</feature>
<sequence length="182" mass="20576">MDQTKELLEMPREFVKDGRQFITRCSKPDKREFLRISQAVGMGFLIMGVIGYVVKLSRSNAMDNDSAAEEVKEADMALQYTSRSTTSSSVEHKRIQSLEGFSKRQEDNCTNTSSGFGAYSEAFREHFGQAKRRSRWRSDLKIVQGIQIAKWLRSLNGPKLPTHQLCLGNQSNDGTFATRSKA</sequence>
<dbReference type="SUPFAM" id="SSF103456">
    <property type="entry name" value="Preprotein translocase SecE subunit"/>
    <property type="match status" value="1"/>
</dbReference>
<evidence type="ECO:0008006" key="13">
    <source>
        <dbReference type="Google" id="ProtNLM"/>
    </source>
</evidence>
<dbReference type="InterPro" id="IPR023391">
    <property type="entry name" value="Prot_translocase_SecE_dom_sf"/>
</dbReference>
<accession>A0A3M7GAB7</accession>
<name>A0A3M7GAB7_HORWE</name>
<dbReference type="GO" id="GO:0006886">
    <property type="term" value="P:intracellular protein transport"/>
    <property type="evidence" value="ECO:0007669"/>
    <property type="project" value="InterPro"/>
</dbReference>
<keyword evidence="7 10" id="KW-1133">Transmembrane helix</keyword>
<evidence type="ECO:0000256" key="6">
    <source>
        <dbReference type="ARBA" id="ARBA00022927"/>
    </source>
</evidence>
<reference evidence="11 12" key="1">
    <citation type="journal article" date="2018" name="BMC Genomics">
        <title>Genomic evidence for intraspecific hybridization in a clonal and extremely halotolerant yeast.</title>
        <authorList>
            <person name="Gostincar C."/>
            <person name="Stajich J.E."/>
            <person name="Zupancic J."/>
            <person name="Zalar P."/>
            <person name="Gunde-Cimerman N."/>
        </authorList>
    </citation>
    <scope>NUCLEOTIDE SEQUENCE [LARGE SCALE GENOMIC DNA]</scope>
    <source>
        <strain evidence="11 12">EXF-10513</strain>
    </source>
</reference>
<dbReference type="NCBIfam" id="TIGR00327">
    <property type="entry name" value="secE_euk_arch"/>
    <property type="match status" value="1"/>
</dbReference>
<keyword evidence="9 10" id="KW-0472">Membrane</keyword>
<evidence type="ECO:0000256" key="9">
    <source>
        <dbReference type="ARBA" id="ARBA00023136"/>
    </source>
</evidence>
<dbReference type="InterPro" id="IPR008158">
    <property type="entry name" value="Translocase_Sec61-g"/>
</dbReference>
<keyword evidence="4 10" id="KW-0812">Transmembrane</keyword>
<evidence type="ECO:0000313" key="12">
    <source>
        <dbReference type="Proteomes" id="UP000269539"/>
    </source>
</evidence>
<dbReference type="VEuPathDB" id="FungiDB:BTJ68_01003"/>